<dbReference type="EMBL" id="JAIWYP010000011">
    <property type="protein sequence ID" value="KAH3734370.1"/>
    <property type="molecule type" value="Genomic_DNA"/>
</dbReference>
<dbReference type="AlphaFoldDB" id="A0A9D4CWQ6"/>
<evidence type="ECO:0000313" key="2">
    <source>
        <dbReference type="Proteomes" id="UP000828390"/>
    </source>
</evidence>
<proteinExistence type="predicted"/>
<accession>A0A9D4CWQ6</accession>
<evidence type="ECO:0000313" key="1">
    <source>
        <dbReference type="EMBL" id="KAH3734370.1"/>
    </source>
</evidence>
<gene>
    <name evidence="1" type="ORF">DPMN_040809</name>
</gene>
<sequence>MRNFIVYLNRRRGWRAGTREDEAVNGARDVLDQVKDQARAFRIHLSQLTTGKVLNAVSRQEERAIKNAFAWLNFVRTFIGRKVYYVMYFIHI</sequence>
<reference evidence="1" key="1">
    <citation type="journal article" date="2019" name="bioRxiv">
        <title>The Genome of the Zebra Mussel, Dreissena polymorpha: A Resource for Invasive Species Research.</title>
        <authorList>
            <person name="McCartney M.A."/>
            <person name="Auch B."/>
            <person name="Kono T."/>
            <person name="Mallez S."/>
            <person name="Zhang Y."/>
            <person name="Obille A."/>
            <person name="Becker A."/>
            <person name="Abrahante J.E."/>
            <person name="Garbe J."/>
            <person name="Badalamenti J.P."/>
            <person name="Herman A."/>
            <person name="Mangelson H."/>
            <person name="Liachko I."/>
            <person name="Sullivan S."/>
            <person name="Sone E.D."/>
            <person name="Koren S."/>
            <person name="Silverstein K.A.T."/>
            <person name="Beckman K.B."/>
            <person name="Gohl D.M."/>
        </authorList>
    </citation>
    <scope>NUCLEOTIDE SEQUENCE</scope>
    <source>
        <strain evidence="1">Duluth1</strain>
        <tissue evidence="1">Whole animal</tissue>
    </source>
</reference>
<protein>
    <submittedName>
        <fullName evidence="1">Uncharacterized protein</fullName>
    </submittedName>
</protein>
<organism evidence="1 2">
    <name type="scientific">Dreissena polymorpha</name>
    <name type="common">Zebra mussel</name>
    <name type="synonym">Mytilus polymorpha</name>
    <dbReference type="NCBI Taxonomy" id="45954"/>
    <lineage>
        <taxon>Eukaryota</taxon>
        <taxon>Metazoa</taxon>
        <taxon>Spiralia</taxon>
        <taxon>Lophotrochozoa</taxon>
        <taxon>Mollusca</taxon>
        <taxon>Bivalvia</taxon>
        <taxon>Autobranchia</taxon>
        <taxon>Heteroconchia</taxon>
        <taxon>Euheterodonta</taxon>
        <taxon>Imparidentia</taxon>
        <taxon>Neoheterodontei</taxon>
        <taxon>Myida</taxon>
        <taxon>Dreissenoidea</taxon>
        <taxon>Dreissenidae</taxon>
        <taxon>Dreissena</taxon>
    </lineage>
</organism>
<comment type="caution">
    <text evidence="1">The sequence shown here is derived from an EMBL/GenBank/DDBJ whole genome shotgun (WGS) entry which is preliminary data.</text>
</comment>
<keyword evidence="2" id="KW-1185">Reference proteome</keyword>
<name>A0A9D4CWQ6_DREPO</name>
<dbReference type="Proteomes" id="UP000828390">
    <property type="component" value="Unassembled WGS sequence"/>
</dbReference>
<reference evidence="1" key="2">
    <citation type="submission" date="2020-11" db="EMBL/GenBank/DDBJ databases">
        <authorList>
            <person name="McCartney M.A."/>
            <person name="Auch B."/>
            <person name="Kono T."/>
            <person name="Mallez S."/>
            <person name="Becker A."/>
            <person name="Gohl D.M."/>
            <person name="Silverstein K.A.T."/>
            <person name="Koren S."/>
            <person name="Bechman K.B."/>
            <person name="Herman A."/>
            <person name="Abrahante J.E."/>
            <person name="Garbe J."/>
        </authorList>
    </citation>
    <scope>NUCLEOTIDE SEQUENCE</scope>
    <source>
        <strain evidence="1">Duluth1</strain>
        <tissue evidence="1">Whole animal</tissue>
    </source>
</reference>